<name>A0A2P4Q5I5_RHIID</name>
<reference evidence="2 3" key="2">
    <citation type="journal article" date="2018" name="New Phytol.">
        <title>High intraspecific genome diversity in the model arbuscular mycorrhizal symbiont Rhizophagus irregularis.</title>
        <authorList>
            <person name="Chen E.C.H."/>
            <person name="Morin E."/>
            <person name="Beaudet D."/>
            <person name="Noel J."/>
            <person name="Yildirir G."/>
            <person name="Ndikumana S."/>
            <person name="Charron P."/>
            <person name="St-Onge C."/>
            <person name="Giorgi J."/>
            <person name="Kruger M."/>
            <person name="Marton T."/>
            <person name="Ropars J."/>
            <person name="Grigoriev I.V."/>
            <person name="Hainaut M."/>
            <person name="Henrissat B."/>
            <person name="Roux C."/>
            <person name="Martin F."/>
            <person name="Corradi N."/>
        </authorList>
    </citation>
    <scope>NUCLEOTIDE SEQUENCE [LARGE SCALE GENOMIC DNA]</scope>
    <source>
        <strain evidence="2 3">DAOM 197198</strain>
    </source>
</reference>
<protein>
    <submittedName>
        <fullName evidence="2">Uncharacterized protein</fullName>
    </submittedName>
</protein>
<keyword evidence="1" id="KW-1133">Transmembrane helix</keyword>
<feature type="transmembrane region" description="Helical" evidence="1">
    <location>
        <begin position="12"/>
        <end position="31"/>
    </location>
</feature>
<comment type="caution">
    <text evidence="2">The sequence shown here is derived from an EMBL/GenBank/DDBJ whole genome shotgun (WGS) entry which is preliminary data.</text>
</comment>
<keyword evidence="3" id="KW-1185">Reference proteome</keyword>
<keyword evidence="1" id="KW-0472">Membrane</keyword>
<evidence type="ECO:0000313" key="2">
    <source>
        <dbReference type="EMBL" id="POG72906.1"/>
    </source>
</evidence>
<accession>A0A2P4Q5I5</accession>
<gene>
    <name evidence="2" type="ORF">GLOIN_2v1591899</name>
</gene>
<evidence type="ECO:0000256" key="1">
    <source>
        <dbReference type="SAM" id="Phobius"/>
    </source>
</evidence>
<dbReference type="Proteomes" id="UP000018888">
    <property type="component" value="Unassembled WGS sequence"/>
</dbReference>
<proteinExistence type="predicted"/>
<reference evidence="2 3" key="1">
    <citation type="journal article" date="2013" name="Proc. Natl. Acad. Sci. U.S.A.">
        <title>Genome of an arbuscular mycorrhizal fungus provides insight into the oldest plant symbiosis.</title>
        <authorList>
            <person name="Tisserant E."/>
            <person name="Malbreil M."/>
            <person name="Kuo A."/>
            <person name="Kohler A."/>
            <person name="Symeonidi A."/>
            <person name="Balestrini R."/>
            <person name="Charron P."/>
            <person name="Duensing N."/>
            <person name="Frei Dit Frey N."/>
            <person name="Gianinazzi-Pearson V."/>
            <person name="Gilbert L.B."/>
            <person name="Handa Y."/>
            <person name="Herr J.R."/>
            <person name="Hijri M."/>
            <person name="Koul R."/>
            <person name="Kawaguchi M."/>
            <person name="Krajinski F."/>
            <person name="Lammers P.J."/>
            <person name="Masclaux F.G."/>
            <person name="Murat C."/>
            <person name="Morin E."/>
            <person name="Ndikumana S."/>
            <person name="Pagni M."/>
            <person name="Petitpierre D."/>
            <person name="Requena N."/>
            <person name="Rosikiewicz P."/>
            <person name="Riley R."/>
            <person name="Saito K."/>
            <person name="San Clemente H."/>
            <person name="Shapiro H."/>
            <person name="van Tuinen D."/>
            <person name="Becard G."/>
            <person name="Bonfante P."/>
            <person name="Paszkowski U."/>
            <person name="Shachar-Hill Y.Y."/>
            <person name="Tuskan G.A."/>
            <person name="Young P.W."/>
            <person name="Sanders I.R."/>
            <person name="Henrissat B."/>
            <person name="Rensing S.A."/>
            <person name="Grigoriev I.V."/>
            <person name="Corradi N."/>
            <person name="Roux C."/>
            <person name="Martin F."/>
        </authorList>
    </citation>
    <scope>NUCLEOTIDE SEQUENCE [LARGE SCALE GENOMIC DNA]</scope>
    <source>
        <strain evidence="2 3">DAOM 197198</strain>
    </source>
</reference>
<sequence>MISYCGFRAQQIHMFLIMLCFYFYIICKNMVNIISPNLSFIITNLVYQYY</sequence>
<organism evidence="2 3">
    <name type="scientific">Rhizophagus irregularis (strain DAOM 181602 / DAOM 197198 / MUCL 43194)</name>
    <name type="common">Arbuscular mycorrhizal fungus</name>
    <name type="synonym">Glomus intraradices</name>
    <dbReference type="NCBI Taxonomy" id="747089"/>
    <lineage>
        <taxon>Eukaryota</taxon>
        <taxon>Fungi</taxon>
        <taxon>Fungi incertae sedis</taxon>
        <taxon>Mucoromycota</taxon>
        <taxon>Glomeromycotina</taxon>
        <taxon>Glomeromycetes</taxon>
        <taxon>Glomerales</taxon>
        <taxon>Glomeraceae</taxon>
        <taxon>Rhizophagus</taxon>
    </lineage>
</organism>
<feature type="non-terminal residue" evidence="2">
    <location>
        <position position="50"/>
    </location>
</feature>
<keyword evidence="1" id="KW-0812">Transmembrane</keyword>
<dbReference type="AlphaFoldDB" id="A0A2P4Q5I5"/>
<dbReference type="EMBL" id="AUPC02000090">
    <property type="protein sequence ID" value="POG72906.1"/>
    <property type="molecule type" value="Genomic_DNA"/>
</dbReference>
<evidence type="ECO:0000313" key="3">
    <source>
        <dbReference type="Proteomes" id="UP000018888"/>
    </source>
</evidence>